<name>A0A0G1IUM4_9BACT</name>
<comment type="caution">
    <text evidence="1">The sequence shown here is derived from an EMBL/GenBank/DDBJ whole genome shotgun (WGS) entry which is preliminary data.</text>
</comment>
<evidence type="ECO:0000313" key="2">
    <source>
        <dbReference type="Proteomes" id="UP000033945"/>
    </source>
</evidence>
<accession>A0A0G1IUM4</accession>
<protein>
    <submittedName>
        <fullName evidence="1">Uncharacterized protein</fullName>
    </submittedName>
</protein>
<reference evidence="1 2" key="1">
    <citation type="journal article" date="2015" name="Nature">
        <title>rRNA introns, odd ribosomes, and small enigmatic genomes across a large radiation of phyla.</title>
        <authorList>
            <person name="Brown C.T."/>
            <person name="Hug L.A."/>
            <person name="Thomas B.C."/>
            <person name="Sharon I."/>
            <person name="Castelle C.J."/>
            <person name="Singh A."/>
            <person name="Wilkins M.J."/>
            <person name="Williams K.H."/>
            <person name="Banfield J.F."/>
        </authorList>
    </citation>
    <scope>NUCLEOTIDE SEQUENCE [LARGE SCALE GENOMIC DNA]</scope>
</reference>
<dbReference type="Proteomes" id="UP000033945">
    <property type="component" value="Unassembled WGS sequence"/>
</dbReference>
<gene>
    <name evidence="1" type="ORF">UW55_C0010G0007</name>
</gene>
<proteinExistence type="predicted"/>
<dbReference type="EMBL" id="LCIT01000010">
    <property type="protein sequence ID" value="KKT62658.1"/>
    <property type="molecule type" value="Genomic_DNA"/>
</dbReference>
<dbReference type="AlphaFoldDB" id="A0A0G1IUM4"/>
<organism evidence="1 2">
    <name type="scientific">Candidatus Giovannonibacteria bacterium GW2011_GWA2_44_26</name>
    <dbReference type="NCBI Taxonomy" id="1618648"/>
    <lineage>
        <taxon>Bacteria</taxon>
        <taxon>Candidatus Giovannoniibacteriota</taxon>
    </lineage>
</organism>
<sequence>MRGKKGLTKDTLSEQVRRIAFKPSFQKKIAAIRRQLAIPQDGFDTKNAAQKWYSNTFSSSWNDHKDFFDQIDKLLTEEGLDFRAFNALQRYIITGSKSSFLLSSINLDSCEVEVILPSKETDRAIEKRWKESGRTFVRLYIPHDIGLPRVKEYLDGRWPFIRDSLLRKRKGERSIRRTRNGERDRLICHYYGLSRAELDLKKGQYKDIAVARILCEEYGYKKITREIVRTVAHRMGLLRDK</sequence>
<evidence type="ECO:0000313" key="1">
    <source>
        <dbReference type="EMBL" id="KKT62658.1"/>
    </source>
</evidence>